<reference evidence="2" key="2">
    <citation type="journal article" date="2015" name="Gigascience">
        <title>Reconstructing a comprehensive transcriptome assembly of a white-pupal translocated strain of the pest fruit fly Bactrocera cucurbitae.</title>
        <authorList>
            <person name="Sim S.B."/>
            <person name="Calla B."/>
            <person name="Hall B."/>
            <person name="DeRego T."/>
            <person name="Geib S.M."/>
        </authorList>
    </citation>
    <scope>NUCLEOTIDE SEQUENCE</scope>
</reference>
<dbReference type="OrthoDB" id="74813at2759"/>
<feature type="region of interest" description="Disordered" evidence="1">
    <location>
        <begin position="374"/>
        <end position="482"/>
    </location>
</feature>
<evidence type="ECO:0008006" key="3">
    <source>
        <dbReference type="Google" id="ProtNLM"/>
    </source>
</evidence>
<organism evidence="2">
    <name type="scientific">Zeugodacus cucurbitae</name>
    <name type="common">Melon fruit fly</name>
    <name type="synonym">Bactrocera cucurbitae</name>
    <dbReference type="NCBI Taxonomy" id="28588"/>
    <lineage>
        <taxon>Eukaryota</taxon>
        <taxon>Metazoa</taxon>
        <taxon>Ecdysozoa</taxon>
        <taxon>Arthropoda</taxon>
        <taxon>Hexapoda</taxon>
        <taxon>Insecta</taxon>
        <taxon>Pterygota</taxon>
        <taxon>Neoptera</taxon>
        <taxon>Endopterygota</taxon>
        <taxon>Diptera</taxon>
        <taxon>Brachycera</taxon>
        <taxon>Muscomorpha</taxon>
        <taxon>Tephritoidea</taxon>
        <taxon>Tephritidae</taxon>
        <taxon>Zeugodacus</taxon>
        <taxon>Zeugodacus</taxon>
    </lineage>
</organism>
<name>A0A0A1WP50_ZEUCU</name>
<accession>A0A0A1WP50</accession>
<proteinExistence type="predicted"/>
<reference evidence="2" key="1">
    <citation type="submission" date="2014-11" db="EMBL/GenBank/DDBJ databases">
        <authorList>
            <person name="Geib S."/>
        </authorList>
    </citation>
    <scope>NUCLEOTIDE SEQUENCE</scope>
</reference>
<evidence type="ECO:0000256" key="1">
    <source>
        <dbReference type="SAM" id="MobiDB-lite"/>
    </source>
</evidence>
<dbReference type="EMBL" id="GBXI01014017">
    <property type="protein sequence ID" value="JAD00275.1"/>
    <property type="molecule type" value="Transcribed_RNA"/>
</dbReference>
<gene>
    <name evidence="2" type="ORF">g.23732</name>
</gene>
<feature type="compositionally biased region" description="Basic and acidic residues" evidence="1">
    <location>
        <begin position="445"/>
        <end position="461"/>
    </location>
</feature>
<feature type="region of interest" description="Disordered" evidence="1">
    <location>
        <begin position="124"/>
        <end position="153"/>
    </location>
</feature>
<feature type="compositionally biased region" description="Polar residues" evidence="1">
    <location>
        <begin position="424"/>
        <end position="443"/>
    </location>
</feature>
<dbReference type="AlphaFoldDB" id="A0A0A1WP50"/>
<feature type="compositionally biased region" description="Basic and acidic residues" evidence="1">
    <location>
        <begin position="404"/>
        <end position="423"/>
    </location>
</feature>
<feature type="region of interest" description="Disordered" evidence="1">
    <location>
        <begin position="206"/>
        <end position="231"/>
    </location>
</feature>
<protein>
    <recommendedName>
        <fullName evidence="3">Coilin</fullName>
    </recommendedName>
</protein>
<sequence length="688" mass="78195">MLKMKKFPVKIDLSIFFEDERKYVIILVDPQWKNVEYLQRRVEEIFDVRPVRFLTTDNLFIPPQESIEVVEFTESLKAFIPKHALEESRRRSRQLKLETPANPINVEESVEKNLVKKRKYHTLPTDVLGSSTPNKTKKSKRIPREVDHSPVNTVEPISNESQEITSTNEQVSILKASEDLQHNKSVAKESICDSVRSFSNNVNKQSITFNDSEEKSVSKRKHKRPHKESSILPMDFDQEIAEQTVTLRPEVPSSTFLNHSKSSNKSSHIYFEESTLVETTTKEQQNKSINKSITKGKSNTTKVLFRCKLNDAEFEKTLVFPLKYINNNSEHRKSIIKIQENILLQPANTDSLNNAPALNESESQLDENVLPRISNATGDQESETEDGIGNVTENEDNFASPKNEIVKKIEGKSSSTREERTKNADNITNGLNDSNCMNDTTSDIENEKQTGKINEHSKCESQIEEEEVTITSKSKNSKAGKENNVTNHSQVELSNLECNLDEAVQEEIVSTNDKMKQTDVTESNFANISEMSNRSLLMHESSVIDLDDDDEVVIDLSDADDQHQSLATSRIDKLSETLNNSISTMNIDEMLSFCIPLTGTPELGDVIIFKFNRRVSGAKIDESQFIACRCEHINKRTKALKLAIINDSLENAVIPQKYKYSVDDSFETRFMNIKFTEMIDPKVLKLSS</sequence>
<evidence type="ECO:0000313" key="2">
    <source>
        <dbReference type="EMBL" id="JAD00275.1"/>
    </source>
</evidence>